<dbReference type="PRINTS" id="PR00463">
    <property type="entry name" value="EP450I"/>
</dbReference>
<dbReference type="InterPro" id="IPR002401">
    <property type="entry name" value="Cyt_P450_E_grp-I"/>
</dbReference>
<keyword evidence="3 8" id="KW-0349">Heme</keyword>
<evidence type="ECO:0000256" key="4">
    <source>
        <dbReference type="ARBA" id="ARBA00022723"/>
    </source>
</evidence>
<dbReference type="Pfam" id="PF00067">
    <property type="entry name" value="p450"/>
    <property type="match status" value="1"/>
</dbReference>
<dbReference type="PRINTS" id="PR00385">
    <property type="entry name" value="P450"/>
</dbReference>
<feature type="binding site" description="axial binding residue" evidence="8">
    <location>
        <position position="342"/>
    </location>
    <ligand>
        <name>heme</name>
        <dbReference type="ChEBI" id="CHEBI:30413"/>
    </ligand>
    <ligandPart>
        <name>Fe</name>
        <dbReference type="ChEBI" id="CHEBI:18248"/>
    </ligandPart>
</feature>
<comment type="cofactor">
    <cofactor evidence="1 8">
        <name>heme</name>
        <dbReference type="ChEBI" id="CHEBI:30413"/>
    </cofactor>
</comment>
<evidence type="ECO:0000313" key="9">
    <source>
        <dbReference type="EMBL" id="TVY68675.1"/>
    </source>
</evidence>
<dbReference type="SUPFAM" id="SSF48264">
    <property type="entry name" value="Cytochrome P450"/>
    <property type="match status" value="1"/>
</dbReference>
<protein>
    <submittedName>
        <fullName evidence="9">Cytochrome P450 monooxygenase apf7</fullName>
    </submittedName>
</protein>
<reference evidence="9 10" key="1">
    <citation type="submission" date="2018-05" db="EMBL/GenBank/DDBJ databases">
        <title>Genome sequencing and assembly of the regulated plant pathogen Lachnellula willkommii and related sister species for the development of diagnostic species identification markers.</title>
        <authorList>
            <person name="Giroux E."/>
            <person name="Bilodeau G."/>
        </authorList>
    </citation>
    <scope>NUCLEOTIDE SEQUENCE [LARGE SCALE GENOMIC DNA]</scope>
    <source>
        <strain evidence="9 10">CBS 268.59</strain>
    </source>
</reference>
<organism evidence="9 10">
    <name type="scientific">Lachnellula suecica</name>
    <dbReference type="NCBI Taxonomy" id="602035"/>
    <lineage>
        <taxon>Eukaryota</taxon>
        <taxon>Fungi</taxon>
        <taxon>Dikarya</taxon>
        <taxon>Ascomycota</taxon>
        <taxon>Pezizomycotina</taxon>
        <taxon>Leotiomycetes</taxon>
        <taxon>Helotiales</taxon>
        <taxon>Lachnaceae</taxon>
        <taxon>Lachnellula</taxon>
    </lineage>
</organism>
<evidence type="ECO:0000256" key="7">
    <source>
        <dbReference type="ARBA" id="ARBA00023033"/>
    </source>
</evidence>
<keyword evidence="4 8" id="KW-0479">Metal-binding</keyword>
<evidence type="ECO:0000256" key="5">
    <source>
        <dbReference type="ARBA" id="ARBA00023002"/>
    </source>
</evidence>
<evidence type="ECO:0000256" key="3">
    <source>
        <dbReference type="ARBA" id="ARBA00022617"/>
    </source>
</evidence>
<accession>A0A8T9BX87</accession>
<proteinExistence type="inferred from homology"/>
<keyword evidence="7 9" id="KW-0503">Monooxygenase</keyword>
<keyword evidence="5" id="KW-0560">Oxidoreductase</keyword>
<dbReference type="GO" id="GO:0020037">
    <property type="term" value="F:heme binding"/>
    <property type="evidence" value="ECO:0007669"/>
    <property type="project" value="InterPro"/>
</dbReference>
<dbReference type="CDD" id="cd11061">
    <property type="entry name" value="CYP67-like"/>
    <property type="match status" value="1"/>
</dbReference>
<dbReference type="GO" id="GO:0016705">
    <property type="term" value="F:oxidoreductase activity, acting on paired donors, with incorporation or reduction of molecular oxygen"/>
    <property type="evidence" value="ECO:0007669"/>
    <property type="project" value="InterPro"/>
</dbReference>
<dbReference type="InterPro" id="IPR001128">
    <property type="entry name" value="Cyt_P450"/>
</dbReference>
<sequence length="404" mass="45423">MIHARKRRVLNSAFSEKAVRSAADFITTHVDRWNELLIDGNYGKEWTTPQNMADLTDYLIFDIMGDLCFGKSFDLKEPGENPFRHMPHTIAGYMQSVYPITQSPMLRFWVWLKPRGLDDLFERRAPQKIKEFYRFTESSVHRRRIEEEASRASGAGENGGRKDLFHHLFRATHGEENTGYSTGELLAEASLLVVAGSDTTSTTMAGLWFYLTRYPRVYDKLVDEILSTFRSADEIQIGTKLSSCKYLRACIDETLRTVPAGVCEMAREVLPGGLDIAGDHIPEGTSVGVGTWSITHNQEVYGDPWIFRPERWLVDSATGVTAEDVARAQDAFNPFSIGQWNCVGQKMAMGELLITAAKTIYRMDVRLVPGDTLGGGSPELGWGLRDKNTIVLKDAYISIRSEAF</sequence>
<comment type="similarity">
    <text evidence="2">Belongs to the cytochrome P450 family.</text>
</comment>
<evidence type="ECO:0000256" key="2">
    <source>
        <dbReference type="ARBA" id="ARBA00010617"/>
    </source>
</evidence>
<dbReference type="InterPro" id="IPR036396">
    <property type="entry name" value="Cyt_P450_sf"/>
</dbReference>
<dbReference type="OrthoDB" id="1470350at2759"/>
<evidence type="ECO:0000256" key="6">
    <source>
        <dbReference type="ARBA" id="ARBA00023004"/>
    </source>
</evidence>
<evidence type="ECO:0000256" key="1">
    <source>
        <dbReference type="ARBA" id="ARBA00001971"/>
    </source>
</evidence>
<name>A0A8T9BX87_9HELO</name>
<dbReference type="GO" id="GO:0005506">
    <property type="term" value="F:iron ion binding"/>
    <property type="evidence" value="ECO:0007669"/>
    <property type="project" value="InterPro"/>
</dbReference>
<dbReference type="PANTHER" id="PTHR24305">
    <property type="entry name" value="CYTOCHROME P450"/>
    <property type="match status" value="1"/>
</dbReference>
<gene>
    <name evidence="9" type="primary">apf7_9</name>
    <name evidence="9" type="ORF">LSUE1_G008274</name>
</gene>
<dbReference type="Proteomes" id="UP000469558">
    <property type="component" value="Unassembled WGS sequence"/>
</dbReference>
<evidence type="ECO:0000313" key="10">
    <source>
        <dbReference type="Proteomes" id="UP000469558"/>
    </source>
</evidence>
<comment type="caution">
    <text evidence="9">The sequence shown here is derived from an EMBL/GenBank/DDBJ whole genome shotgun (WGS) entry which is preliminary data.</text>
</comment>
<evidence type="ECO:0000256" key="8">
    <source>
        <dbReference type="PIRSR" id="PIRSR602401-1"/>
    </source>
</evidence>
<keyword evidence="6 8" id="KW-0408">Iron</keyword>
<dbReference type="InterPro" id="IPR050121">
    <property type="entry name" value="Cytochrome_P450_monoxygenase"/>
</dbReference>
<dbReference type="EMBL" id="QGMK01001477">
    <property type="protein sequence ID" value="TVY68675.1"/>
    <property type="molecule type" value="Genomic_DNA"/>
</dbReference>
<dbReference type="Gene3D" id="1.10.630.10">
    <property type="entry name" value="Cytochrome P450"/>
    <property type="match status" value="1"/>
</dbReference>
<keyword evidence="10" id="KW-1185">Reference proteome</keyword>
<dbReference type="AlphaFoldDB" id="A0A8T9BX87"/>
<dbReference type="GO" id="GO:0004497">
    <property type="term" value="F:monooxygenase activity"/>
    <property type="evidence" value="ECO:0007669"/>
    <property type="project" value="UniProtKB-KW"/>
</dbReference>
<dbReference type="PANTHER" id="PTHR24305:SF237">
    <property type="entry name" value="CYTOCHROME P450 MONOOXYGENASE ATNE-RELATED"/>
    <property type="match status" value="1"/>
</dbReference>